<keyword evidence="2" id="KW-0808">Transferase</keyword>
<feature type="compositionally biased region" description="Basic and acidic residues" evidence="1">
    <location>
        <begin position="112"/>
        <end position="125"/>
    </location>
</feature>
<reference evidence="2" key="2">
    <citation type="submission" date="2014-07" db="EMBL/GenBank/DDBJ databases">
        <authorList>
            <person name="Hull J."/>
        </authorList>
    </citation>
    <scope>NUCLEOTIDE SEQUENCE</scope>
</reference>
<evidence type="ECO:0000256" key="1">
    <source>
        <dbReference type="SAM" id="MobiDB-lite"/>
    </source>
</evidence>
<feature type="non-terminal residue" evidence="2">
    <location>
        <position position="1"/>
    </location>
</feature>
<protein>
    <submittedName>
        <fullName evidence="2">Threonylcarbamoyladenosine tRNA methylthiotransferase</fullName>
    </submittedName>
</protein>
<organism evidence="2">
    <name type="scientific">Lygus hesperus</name>
    <name type="common">Western plant bug</name>
    <dbReference type="NCBI Taxonomy" id="30085"/>
    <lineage>
        <taxon>Eukaryota</taxon>
        <taxon>Metazoa</taxon>
        <taxon>Ecdysozoa</taxon>
        <taxon>Arthropoda</taxon>
        <taxon>Hexapoda</taxon>
        <taxon>Insecta</taxon>
        <taxon>Pterygota</taxon>
        <taxon>Neoptera</taxon>
        <taxon>Paraneoptera</taxon>
        <taxon>Hemiptera</taxon>
        <taxon>Heteroptera</taxon>
        <taxon>Panheteroptera</taxon>
        <taxon>Cimicomorpha</taxon>
        <taxon>Miridae</taxon>
        <taxon>Mirini</taxon>
        <taxon>Lygus</taxon>
    </lineage>
</organism>
<dbReference type="GO" id="GO:0016740">
    <property type="term" value="F:transferase activity"/>
    <property type="evidence" value="ECO:0007669"/>
    <property type="project" value="UniProtKB-KW"/>
</dbReference>
<evidence type="ECO:0000313" key="4">
    <source>
        <dbReference type="EMBL" id="JAQ14287.1"/>
    </source>
</evidence>
<gene>
    <name evidence="2" type="primary">Cdkal1</name>
    <name evidence="2" type="ORF">CM83_99873</name>
    <name evidence="4" type="ORF">g.14799</name>
    <name evidence="3" type="ORF">g.14803</name>
</gene>
<dbReference type="EMBL" id="GDHC01004342">
    <property type="protein sequence ID" value="JAQ14287.1"/>
    <property type="molecule type" value="Transcribed_RNA"/>
</dbReference>
<feature type="region of interest" description="Disordered" evidence="1">
    <location>
        <begin position="56"/>
        <end position="89"/>
    </location>
</feature>
<feature type="region of interest" description="Disordered" evidence="1">
    <location>
        <begin position="105"/>
        <end position="125"/>
    </location>
</feature>
<evidence type="ECO:0000313" key="2">
    <source>
        <dbReference type="EMBL" id="JAG26416.1"/>
    </source>
</evidence>
<accession>A0A0A9Y460</accession>
<dbReference type="EMBL" id="GDHC01010378">
    <property type="protein sequence ID" value="JAQ08251.1"/>
    <property type="molecule type" value="Transcribed_RNA"/>
</dbReference>
<proteinExistence type="predicted"/>
<name>A0A0A9Y460_LYGHE</name>
<evidence type="ECO:0000313" key="3">
    <source>
        <dbReference type="EMBL" id="JAQ08251.1"/>
    </source>
</evidence>
<sequence>NSNNNNSTSSPIGSPNIDYHDGFSLRIFLMDINRGPCLPTFSYRDSNFALNSIADGNGDGSGNNGVDSLTSSFVGWRRGSGNETPRRQLLGTTITLLQSVLVDDNDSTYTEEDSKPSTSDDEKRCRFARRQRFRARQYRLQRPRR</sequence>
<reference evidence="2" key="1">
    <citation type="journal article" date="2014" name="PLoS ONE">
        <title>Transcriptome-Based Identification of ABC Transporters in the Western Tarnished Plant Bug Lygus hesperus.</title>
        <authorList>
            <person name="Hull J.J."/>
            <person name="Chaney K."/>
            <person name="Geib S.M."/>
            <person name="Fabrick J.A."/>
            <person name="Brent C.S."/>
            <person name="Walsh D."/>
            <person name="Lavine L.C."/>
        </authorList>
    </citation>
    <scope>NUCLEOTIDE SEQUENCE</scope>
</reference>
<dbReference type="EMBL" id="GBHO01017188">
    <property type="protein sequence ID" value="JAG26416.1"/>
    <property type="molecule type" value="Transcribed_RNA"/>
</dbReference>
<dbReference type="AlphaFoldDB" id="A0A0A9Y460"/>
<reference evidence="3" key="3">
    <citation type="journal article" date="2016" name="Gigascience">
        <title>De novo construction of an expanded transcriptome assembly for the western tarnished plant bug, Lygus hesperus.</title>
        <authorList>
            <person name="Tassone E.E."/>
            <person name="Geib S.M."/>
            <person name="Hall B."/>
            <person name="Fabrick J.A."/>
            <person name="Brent C.S."/>
            <person name="Hull J.J."/>
        </authorList>
    </citation>
    <scope>NUCLEOTIDE SEQUENCE</scope>
</reference>